<gene>
    <name evidence="1" type="ORF">RBB77_10420</name>
</gene>
<accession>A0AAU7ZW82</accession>
<dbReference type="AlphaFoldDB" id="A0AAU7ZW82"/>
<reference evidence="1" key="2">
    <citation type="journal article" date="2024" name="Environ. Microbiol.">
        <title>Genome analysis and description of Tunturibacter gen. nov. expands the diversity of Terriglobia in tundra soils.</title>
        <authorList>
            <person name="Messyasz A."/>
            <person name="Mannisto M.K."/>
            <person name="Kerkhof L.J."/>
            <person name="Haggblom M.M."/>
        </authorList>
    </citation>
    <scope>NUCLEOTIDE SEQUENCE</scope>
    <source>
        <strain evidence="1">X5P6</strain>
    </source>
</reference>
<protein>
    <submittedName>
        <fullName evidence="1">Uncharacterized protein</fullName>
    </submittedName>
</protein>
<sequence>MSDSRHTDFTLDDESRYHLAAFFLLVRKISEIFQAAFPLEITNWDPLGYAEELKRYTDYSKYSRKLAFIATEANKNFSDLTFGDTPPTDPLSDFMDTLLPHQQSELKRILAGEQS</sequence>
<evidence type="ECO:0000313" key="1">
    <source>
        <dbReference type="EMBL" id="XCB35285.1"/>
    </source>
</evidence>
<proteinExistence type="predicted"/>
<dbReference type="EMBL" id="CP132942">
    <property type="protein sequence ID" value="XCB35285.1"/>
    <property type="molecule type" value="Genomic_DNA"/>
</dbReference>
<name>A0AAU7ZW82_9BACT</name>
<reference evidence="1" key="1">
    <citation type="submission" date="2023-08" db="EMBL/GenBank/DDBJ databases">
        <authorList>
            <person name="Messyasz A."/>
            <person name="Mannisto M.K."/>
            <person name="Kerkhof L.J."/>
            <person name="Haggblom M."/>
        </authorList>
    </citation>
    <scope>NUCLEOTIDE SEQUENCE</scope>
    <source>
        <strain evidence="1">X5P6</strain>
    </source>
</reference>
<dbReference type="KEGG" id="tpsc:RBB77_10420"/>
<dbReference type="RefSeq" id="WP_353067184.1">
    <property type="nucleotide sequence ID" value="NZ_CP132942.1"/>
</dbReference>
<organism evidence="1">
    <name type="scientific">Tunturiibacter psychrotolerans</name>
    <dbReference type="NCBI Taxonomy" id="3069686"/>
    <lineage>
        <taxon>Bacteria</taxon>
        <taxon>Pseudomonadati</taxon>
        <taxon>Acidobacteriota</taxon>
        <taxon>Terriglobia</taxon>
        <taxon>Terriglobales</taxon>
        <taxon>Acidobacteriaceae</taxon>
        <taxon>Tunturiibacter</taxon>
    </lineage>
</organism>